<proteinExistence type="predicted"/>
<evidence type="ECO:0000313" key="1">
    <source>
        <dbReference type="EMBL" id="KAL2735235.1"/>
    </source>
</evidence>
<evidence type="ECO:0000313" key="2">
    <source>
        <dbReference type="Proteomes" id="UP001607302"/>
    </source>
</evidence>
<accession>A0ABD2BRL9</accession>
<keyword evidence="2" id="KW-1185">Reference proteome</keyword>
<protein>
    <submittedName>
        <fullName evidence="1">Uncharacterized protein</fullName>
    </submittedName>
</protein>
<gene>
    <name evidence="1" type="ORF">V1478_002875</name>
</gene>
<dbReference type="Proteomes" id="UP001607302">
    <property type="component" value="Unassembled WGS sequence"/>
</dbReference>
<comment type="caution">
    <text evidence="1">The sequence shown here is derived from an EMBL/GenBank/DDBJ whole genome shotgun (WGS) entry which is preliminary data.</text>
</comment>
<reference evidence="1 2" key="1">
    <citation type="journal article" date="2024" name="Ann. Entomol. Soc. Am.">
        <title>Genomic analyses of the southern and eastern yellowjacket wasps (Hymenoptera: Vespidae) reveal evolutionary signatures of social life.</title>
        <authorList>
            <person name="Catto M.A."/>
            <person name="Caine P.B."/>
            <person name="Orr S.E."/>
            <person name="Hunt B.G."/>
            <person name="Goodisman M.A.D."/>
        </authorList>
    </citation>
    <scope>NUCLEOTIDE SEQUENCE [LARGE SCALE GENOMIC DNA]</scope>
    <source>
        <strain evidence="1">233</strain>
        <tissue evidence="1">Head and thorax</tissue>
    </source>
</reference>
<name>A0ABD2BRL9_VESSQ</name>
<dbReference type="AlphaFoldDB" id="A0ABD2BRL9"/>
<organism evidence="1 2">
    <name type="scientific">Vespula squamosa</name>
    <name type="common">Southern yellow jacket</name>
    <name type="synonym">Wasp</name>
    <dbReference type="NCBI Taxonomy" id="30214"/>
    <lineage>
        <taxon>Eukaryota</taxon>
        <taxon>Metazoa</taxon>
        <taxon>Ecdysozoa</taxon>
        <taxon>Arthropoda</taxon>
        <taxon>Hexapoda</taxon>
        <taxon>Insecta</taxon>
        <taxon>Pterygota</taxon>
        <taxon>Neoptera</taxon>
        <taxon>Endopterygota</taxon>
        <taxon>Hymenoptera</taxon>
        <taxon>Apocrita</taxon>
        <taxon>Aculeata</taxon>
        <taxon>Vespoidea</taxon>
        <taxon>Vespidae</taxon>
        <taxon>Vespinae</taxon>
        <taxon>Vespula</taxon>
    </lineage>
</organism>
<sequence>MSDFRPKLDAVMVLHFGAMHRYYSRNQNEKGTIMTTPKKRFIIILRDIIQCWSFMSGFLILENLKYNKGKKQLYTGRRNACSELRTSFVICNCFYTVRRALLTLEEGETESHTGASSNQVICLYIVATSSNFKEAQTFHFINC</sequence>
<dbReference type="EMBL" id="JAUDFV010000064">
    <property type="protein sequence ID" value="KAL2735235.1"/>
    <property type="molecule type" value="Genomic_DNA"/>
</dbReference>